<evidence type="ECO:0000313" key="3">
    <source>
        <dbReference type="EMBL" id="CAG9114328.1"/>
    </source>
</evidence>
<name>A0A1I7RUQ7_BURXY</name>
<dbReference type="EMBL" id="CAJFDI010000004">
    <property type="protein sequence ID" value="CAD5225284.1"/>
    <property type="molecule type" value="Genomic_DNA"/>
</dbReference>
<evidence type="ECO:0000313" key="5">
    <source>
        <dbReference type="Proteomes" id="UP000659654"/>
    </source>
</evidence>
<evidence type="ECO:0000313" key="4">
    <source>
        <dbReference type="Proteomes" id="UP000095284"/>
    </source>
</evidence>
<evidence type="ECO:0000313" key="2">
    <source>
        <dbReference type="EMBL" id="CAD5225284.1"/>
    </source>
</evidence>
<dbReference type="EMBL" id="CAJFCV020000004">
    <property type="protein sequence ID" value="CAG9114328.1"/>
    <property type="molecule type" value="Genomic_DNA"/>
</dbReference>
<evidence type="ECO:0000256" key="1">
    <source>
        <dbReference type="SAM" id="SignalP"/>
    </source>
</evidence>
<dbReference type="AlphaFoldDB" id="A0A1I7RUQ7"/>
<keyword evidence="1" id="KW-0732">Signal</keyword>
<dbReference type="WBParaSite" id="BXY_0446700.1">
    <property type="protein sequence ID" value="BXY_0446700.1"/>
    <property type="gene ID" value="BXY_0446700"/>
</dbReference>
<dbReference type="Proteomes" id="UP000095284">
    <property type="component" value="Unplaced"/>
</dbReference>
<sequence length="133" mass="14793">MRRLLVAILCNFLAVHAYRKVEGKIYNNDVANFSGYPKIKVVLVDVGLLYDTTCGETIAAVDGYFRIECEPTIFRFNDNQKLMIYHRFALRSCQVNAYPGTGVGGKVEDGNYAAVTGADLASYDSLCPTDFYP</sequence>
<reference evidence="6" key="1">
    <citation type="submission" date="2016-11" db="UniProtKB">
        <authorList>
            <consortium name="WormBaseParasite"/>
        </authorList>
    </citation>
    <scope>IDENTIFICATION</scope>
</reference>
<accession>A0A1I7RUQ7</accession>
<feature type="signal peptide" evidence="1">
    <location>
        <begin position="1"/>
        <end position="17"/>
    </location>
</feature>
<protein>
    <submittedName>
        <fullName evidence="2">(pine wood nematode) hypothetical protein</fullName>
    </submittedName>
</protein>
<gene>
    <name evidence="2" type="ORF">BXYJ_LOCUS8467</name>
</gene>
<keyword evidence="5" id="KW-1185">Reference proteome</keyword>
<feature type="chain" id="PRO_5035359427" evidence="1">
    <location>
        <begin position="18"/>
        <end position="133"/>
    </location>
</feature>
<evidence type="ECO:0000313" key="6">
    <source>
        <dbReference type="WBParaSite" id="BXY_0446700.1"/>
    </source>
</evidence>
<dbReference type="Proteomes" id="UP000659654">
    <property type="component" value="Unassembled WGS sequence"/>
</dbReference>
<dbReference type="Proteomes" id="UP000582659">
    <property type="component" value="Unassembled WGS sequence"/>
</dbReference>
<reference evidence="3" key="2">
    <citation type="submission" date="2020-08" db="EMBL/GenBank/DDBJ databases">
        <authorList>
            <person name="Kikuchi T."/>
        </authorList>
    </citation>
    <scope>NUCLEOTIDE SEQUENCE</scope>
    <source>
        <strain evidence="2">Ka4C1</strain>
    </source>
</reference>
<proteinExistence type="predicted"/>
<organism evidence="4 6">
    <name type="scientific">Bursaphelenchus xylophilus</name>
    <name type="common">Pinewood nematode worm</name>
    <name type="synonym">Aphelenchoides xylophilus</name>
    <dbReference type="NCBI Taxonomy" id="6326"/>
    <lineage>
        <taxon>Eukaryota</taxon>
        <taxon>Metazoa</taxon>
        <taxon>Ecdysozoa</taxon>
        <taxon>Nematoda</taxon>
        <taxon>Chromadorea</taxon>
        <taxon>Rhabditida</taxon>
        <taxon>Tylenchina</taxon>
        <taxon>Tylenchomorpha</taxon>
        <taxon>Aphelenchoidea</taxon>
        <taxon>Aphelenchoididae</taxon>
        <taxon>Bursaphelenchus</taxon>
    </lineage>
</organism>